<evidence type="ECO:0000313" key="3">
    <source>
        <dbReference type="EMBL" id="SEH00153.1"/>
    </source>
</evidence>
<dbReference type="EMBL" id="FNVT01000015">
    <property type="protein sequence ID" value="SEH00153.1"/>
    <property type="molecule type" value="Genomic_DNA"/>
</dbReference>
<feature type="domain" description="Glycosyl hydrolase family 95 N-terminal" evidence="2">
    <location>
        <begin position="42"/>
        <end position="90"/>
    </location>
</feature>
<sequence length="97" mass="10351">MAHPPRRRFSATLIVVFTLAAGLPAPSYAAPEPEQTPDDLTLWYDKPATDWETQALPIGNGPLGAMIFGGVASERIQFNEKTLWTGGPGSPGYDHGG</sequence>
<dbReference type="Gene3D" id="2.70.98.50">
    <property type="entry name" value="putative glycoside hydrolase family protein from bacillus halodurans"/>
    <property type="match status" value="1"/>
</dbReference>
<evidence type="ECO:0000259" key="2">
    <source>
        <dbReference type="Pfam" id="PF14498"/>
    </source>
</evidence>
<accession>A0A1H6ERX2</accession>
<dbReference type="Pfam" id="PF14498">
    <property type="entry name" value="Glyco_hyd_65N_2"/>
    <property type="match status" value="1"/>
</dbReference>
<dbReference type="InterPro" id="IPR027414">
    <property type="entry name" value="GH95_N_dom"/>
</dbReference>
<proteinExistence type="predicted"/>
<dbReference type="PANTHER" id="PTHR31084">
    <property type="entry name" value="ALPHA-L-FUCOSIDASE 2"/>
    <property type="match status" value="1"/>
</dbReference>
<feature type="signal peptide" evidence="1">
    <location>
        <begin position="1"/>
        <end position="29"/>
    </location>
</feature>
<dbReference type="AlphaFoldDB" id="A0A1H6ERX2"/>
<feature type="chain" id="PRO_5009297365" evidence="1">
    <location>
        <begin position="30"/>
        <end position="97"/>
    </location>
</feature>
<protein>
    <submittedName>
        <fullName evidence="3">Glycosyl hydrolase family 65, N-terminal domain</fullName>
    </submittedName>
</protein>
<name>A0A1H6ERX2_9ACTN</name>
<reference evidence="3 4" key="1">
    <citation type="submission" date="2016-10" db="EMBL/GenBank/DDBJ databases">
        <authorList>
            <person name="de Groot N.N."/>
        </authorList>
    </citation>
    <scope>NUCLEOTIDE SEQUENCE [LARGE SCALE GENOMIC DNA]</scope>
    <source>
        <strain evidence="3 4">CGMCC 4.7037</strain>
    </source>
</reference>
<keyword evidence="3" id="KW-0378">Hydrolase</keyword>
<evidence type="ECO:0000313" key="4">
    <source>
        <dbReference type="Proteomes" id="UP000236732"/>
    </source>
</evidence>
<dbReference type="Proteomes" id="UP000236732">
    <property type="component" value="Unassembled WGS sequence"/>
</dbReference>
<keyword evidence="4" id="KW-1185">Reference proteome</keyword>
<organism evidence="3 4">
    <name type="scientific">Nonomuraea solani</name>
    <dbReference type="NCBI Taxonomy" id="1144553"/>
    <lineage>
        <taxon>Bacteria</taxon>
        <taxon>Bacillati</taxon>
        <taxon>Actinomycetota</taxon>
        <taxon>Actinomycetes</taxon>
        <taxon>Streptosporangiales</taxon>
        <taxon>Streptosporangiaceae</taxon>
        <taxon>Nonomuraea</taxon>
    </lineage>
</organism>
<dbReference type="PANTHER" id="PTHR31084:SF0">
    <property type="entry name" value="ALPHA-L-FUCOSIDASE 2"/>
    <property type="match status" value="1"/>
</dbReference>
<gene>
    <name evidence="3" type="ORF">SAMN05444920_115132</name>
</gene>
<dbReference type="GO" id="GO:0004560">
    <property type="term" value="F:alpha-L-fucosidase activity"/>
    <property type="evidence" value="ECO:0007669"/>
    <property type="project" value="TreeGrafter"/>
</dbReference>
<keyword evidence="1" id="KW-0732">Signal</keyword>
<evidence type="ECO:0000256" key="1">
    <source>
        <dbReference type="SAM" id="SignalP"/>
    </source>
</evidence>